<protein>
    <submittedName>
        <fullName evidence="1">Uncharacterized protein</fullName>
    </submittedName>
</protein>
<accession>A0ABN8SVH4</accession>
<gene>
    <name evidence="1" type="ORF">PEVE_00026864</name>
</gene>
<evidence type="ECO:0000313" key="1">
    <source>
        <dbReference type="EMBL" id="CAH3193965.1"/>
    </source>
</evidence>
<dbReference type="EMBL" id="CALNXI010003659">
    <property type="protein sequence ID" value="CAH3193965.1"/>
    <property type="molecule type" value="Genomic_DNA"/>
</dbReference>
<keyword evidence="2" id="KW-1185">Reference proteome</keyword>
<dbReference type="Proteomes" id="UP001159427">
    <property type="component" value="Unassembled WGS sequence"/>
</dbReference>
<organism evidence="1 2">
    <name type="scientific">Porites evermanni</name>
    <dbReference type="NCBI Taxonomy" id="104178"/>
    <lineage>
        <taxon>Eukaryota</taxon>
        <taxon>Metazoa</taxon>
        <taxon>Cnidaria</taxon>
        <taxon>Anthozoa</taxon>
        <taxon>Hexacorallia</taxon>
        <taxon>Scleractinia</taxon>
        <taxon>Fungiina</taxon>
        <taxon>Poritidae</taxon>
        <taxon>Porites</taxon>
    </lineage>
</organism>
<comment type="caution">
    <text evidence="1">The sequence shown here is derived from an EMBL/GenBank/DDBJ whole genome shotgun (WGS) entry which is preliminary data.</text>
</comment>
<reference evidence="1 2" key="1">
    <citation type="submission" date="2022-05" db="EMBL/GenBank/DDBJ databases">
        <authorList>
            <consortium name="Genoscope - CEA"/>
            <person name="William W."/>
        </authorList>
    </citation>
    <scope>NUCLEOTIDE SEQUENCE [LARGE SCALE GENOMIC DNA]</scope>
</reference>
<evidence type="ECO:0000313" key="2">
    <source>
        <dbReference type="Proteomes" id="UP001159427"/>
    </source>
</evidence>
<proteinExistence type="predicted"/>
<sequence>MVDIDIMFKALKLAWIPRLLTSGNQNWKTVPDYYLRKFGGLNFLLRCNYDAKYIKSIPLFYRNILVYFSELKTLYSFDQAQNIILFNNKEILVDSKTFFIREWFKKGILSIQDLLHNTGQPMTYQEFTNKYS</sequence>
<name>A0ABN8SVH4_9CNID</name>